<keyword evidence="3" id="KW-1185">Reference proteome</keyword>
<protein>
    <recommendedName>
        <fullName evidence="4">Endonuclease/exonuclease/phosphatase domain-containing protein</fullName>
    </recommendedName>
</protein>
<dbReference type="Proteomes" id="UP001516400">
    <property type="component" value="Unassembled WGS sequence"/>
</dbReference>
<dbReference type="EMBL" id="JABFTP020000112">
    <property type="protein sequence ID" value="KAL3278527.1"/>
    <property type="molecule type" value="Genomic_DNA"/>
</dbReference>
<organism evidence="1 3">
    <name type="scientific">Cryptolaemus montrouzieri</name>
    <dbReference type="NCBI Taxonomy" id="559131"/>
    <lineage>
        <taxon>Eukaryota</taxon>
        <taxon>Metazoa</taxon>
        <taxon>Ecdysozoa</taxon>
        <taxon>Arthropoda</taxon>
        <taxon>Hexapoda</taxon>
        <taxon>Insecta</taxon>
        <taxon>Pterygota</taxon>
        <taxon>Neoptera</taxon>
        <taxon>Endopterygota</taxon>
        <taxon>Coleoptera</taxon>
        <taxon>Polyphaga</taxon>
        <taxon>Cucujiformia</taxon>
        <taxon>Coccinelloidea</taxon>
        <taxon>Coccinellidae</taxon>
        <taxon>Scymninae</taxon>
        <taxon>Scymnini</taxon>
        <taxon>Cryptolaemus</taxon>
    </lineage>
</organism>
<sequence>MSTLEKKAKKYGKIMKKNQEQWYCENLAPNLIVCGDLNINFLDDSIDKNMLVDLFNSHGLTETSLLPTRIFINKRSAAVQKLIIWHGIVTMIIRRKSFSPTWAIT</sequence>
<evidence type="ECO:0000313" key="3">
    <source>
        <dbReference type="Proteomes" id="UP001516400"/>
    </source>
</evidence>
<name>A0ABD2N537_9CUCU</name>
<reference evidence="1" key="2">
    <citation type="submission" date="2024-03" db="EMBL/GenBank/DDBJ databases">
        <title>Genomics of ladybird beetles.</title>
        <authorList>
            <person name="Li H.-S."/>
            <person name="Huang Y.-H."/>
        </authorList>
    </citation>
    <scope>NUCLEOTIDE SEQUENCE</scope>
    <source>
        <strain evidence="1">SYSU2018</strain>
        <tissue evidence="1">Whole body of male adult</tissue>
    </source>
</reference>
<gene>
    <name evidence="1" type="ORF">HHI36_015099</name>
    <name evidence="2" type="ORF">HHI36_024217</name>
</gene>
<reference evidence="1 3" key="1">
    <citation type="journal article" date="2021" name="BMC Biol.">
        <title>Horizontally acquired antibacterial genes associated with adaptive radiation of ladybird beetles.</title>
        <authorList>
            <person name="Li H.S."/>
            <person name="Tang X.F."/>
            <person name="Huang Y.H."/>
            <person name="Xu Z.Y."/>
            <person name="Chen M.L."/>
            <person name="Du X.Y."/>
            <person name="Qiu B.Y."/>
            <person name="Chen P.T."/>
            <person name="Zhang W."/>
            <person name="Slipinski A."/>
            <person name="Escalona H.E."/>
            <person name="Waterhouse R.M."/>
            <person name="Zwick A."/>
            <person name="Pang H."/>
        </authorList>
    </citation>
    <scope>NUCLEOTIDE SEQUENCE [LARGE SCALE GENOMIC DNA]</scope>
    <source>
        <strain evidence="1">SYSU2018</strain>
    </source>
</reference>
<dbReference type="EMBL" id="JABFTP020000062">
    <property type="protein sequence ID" value="KAL3273669.1"/>
    <property type="molecule type" value="Genomic_DNA"/>
</dbReference>
<evidence type="ECO:0008006" key="4">
    <source>
        <dbReference type="Google" id="ProtNLM"/>
    </source>
</evidence>
<comment type="caution">
    <text evidence="1">The sequence shown here is derived from an EMBL/GenBank/DDBJ whole genome shotgun (WGS) entry which is preliminary data.</text>
</comment>
<evidence type="ECO:0000313" key="2">
    <source>
        <dbReference type="EMBL" id="KAL3278527.1"/>
    </source>
</evidence>
<dbReference type="AlphaFoldDB" id="A0ABD2N537"/>
<proteinExistence type="predicted"/>
<evidence type="ECO:0000313" key="1">
    <source>
        <dbReference type="EMBL" id="KAL3273669.1"/>
    </source>
</evidence>
<accession>A0ABD2N537</accession>